<dbReference type="SUPFAM" id="SSF56112">
    <property type="entry name" value="Protein kinase-like (PK-like)"/>
    <property type="match status" value="1"/>
</dbReference>
<evidence type="ECO:0000259" key="2">
    <source>
        <dbReference type="PROSITE" id="PS50011"/>
    </source>
</evidence>
<feature type="domain" description="Protein kinase" evidence="2">
    <location>
        <begin position="43"/>
        <end position="374"/>
    </location>
</feature>
<dbReference type="Gene3D" id="1.10.510.10">
    <property type="entry name" value="Transferase(Phosphotransferase) domain 1"/>
    <property type="match status" value="1"/>
</dbReference>
<dbReference type="EMBL" id="JYNZ01000006">
    <property type="protein sequence ID" value="KXK25869.1"/>
    <property type="molecule type" value="Genomic_DNA"/>
</dbReference>
<dbReference type="PROSITE" id="PS00108">
    <property type="entry name" value="PROTEIN_KINASE_ST"/>
    <property type="match status" value="1"/>
</dbReference>
<evidence type="ECO:0000256" key="1">
    <source>
        <dbReference type="SAM" id="MobiDB-lite"/>
    </source>
</evidence>
<keyword evidence="3" id="KW-0418">Kinase</keyword>
<gene>
    <name evidence="3" type="ORF">TR69_WS6001001475</name>
</gene>
<dbReference type="Proteomes" id="UP000070457">
    <property type="component" value="Unassembled WGS sequence"/>
</dbReference>
<dbReference type="GO" id="GO:0004672">
    <property type="term" value="F:protein kinase activity"/>
    <property type="evidence" value="ECO:0007669"/>
    <property type="project" value="InterPro"/>
</dbReference>
<proteinExistence type="predicted"/>
<dbReference type="InterPro" id="IPR008271">
    <property type="entry name" value="Ser/Thr_kinase_AS"/>
</dbReference>
<dbReference type="InterPro" id="IPR000719">
    <property type="entry name" value="Prot_kinase_dom"/>
</dbReference>
<dbReference type="InterPro" id="IPR011009">
    <property type="entry name" value="Kinase-like_dom_sf"/>
</dbReference>
<feature type="region of interest" description="Disordered" evidence="1">
    <location>
        <begin position="441"/>
        <end position="462"/>
    </location>
</feature>
<comment type="caution">
    <text evidence="3">The sequence shown here is derived from an EMBL/GenBank/DDBJ whole genome shotgun (WGS) entry which is preliminary data.</text>
</comment>
<dbReference type="STRING" id="1617426.TR69_WS6001001475"/>
<evidence type="ECO:0000313" key="4">
    <source>
        <dbReference type="Proteomes" id="UP000070457"/>
    </source>
</evidence>
<dbReference type="GO" id="GO:0005524">
    <property type="term" value="F:ATP binding"/>
    <property type="evidence" value="ECO:0007669"/>
    <property type="project" value="InterPro"/>
</dbReference>
<dbReference type="Pfam" id="PF00069">
    <property type="entry name" value="Pkinase"/>
    <property type="match status" value="1"/>
</dbReference>
<accession>A0A136LW57</accession>
<protein>
    <submittedName>
        <fullName evidence="3">Protein kinase domain protein</fullName>
    </submittedName>
</protein>
<evidence type="ECO:0000313" key="3">
    <source>
        <dbReference type="EMBL" id="KXK25869.1"/>
    </source>
</evidence>
<keyword evidence="3" id="KW-0808">Transferase</keyword>
<reference evidence="3 4" key="1">
    <citation type="submission" date="2015-02" db="EMBL/GenBank/DDBJ databases">
        <title>Improved understanding of the partial-nitritation anammox process through 23 genomes representing the majority of the microbial community.</title>
        <authorList>
            <person name="Speth D.R."/>
            <person name="In T Zandt M."/>
            <person name="Guerrero Cruz S."/>
            <person name="Jetten M.S."/>
            <person name="Dutilh B.E."/>
        </authorList>
    </citation>
    <scope>NUCLEOTIDE SEQUENCE [LARGE SCALE GENOMIC DNA]</scope>
    <source>
        <strain evidence="3">OLB20</strain>
    </source>
</reference>
<dbReference type="AlphaFoldDB" id="A0A136LW57"/>
<sequence length="462" mass="51212">MAEAQTNQTRPIVFPQGVGMTRSVDSGMTPRLQPRATQVINPDSLHGITFTGETGTVEINGHEPLFVTGDSIGYVLDGQRLLKIALQPTPENDPFRLPDEAGIVSGIHGQMDTERRVGENVEHPYLRRVTTLHMLTHPELTPRGFVTLALEADYIPGSSVAEILDQIRLQEEDAELRQNAARTRRNLAQSMVTAASANQQMLRKGLLHRDIKPSNMIVPEGHVEEIAVHAGVTHLIDTGCAQGVDDAIPADRDGTEDYKDPLLTEIGARAVGIGNDVYSHGAAAAEMLTDIKGQSNFAGPLLERHGGSIRSLYAVNRLLNAAMDSVYEKRISSPLLFSLLLRELLRDDADARPDFAEMLINYATEVRRPDQPQYAVHAERDFVEVLEFATNDDMREELLVKLRRNPLRTRQYLVDLELISHGDSHHGTDYAEMLVRELEKTPSQKEAELTGRSTIEFPVTSD</sequence>
<dbReference type="PROSITE" id="PS50011">
    <property type="entry name" value="PROTEIN_KINASE_DOM"/>
    <property type="match status" value="1"/>
</dbReference>
<name>A0A136LW57_9BACT</name>
<organism evidence="3 4">
    <name type="scientific">candidate division WS6 bacterium OLB20</name>
    <dbReference type="NCBI Taxonomy" id="1617426"/>
    <lineage>
        <taxon>Bacteria</taxon>
        <taxon>Candidatus Dojkabacteria</taxon>
    </lineage>
</organism>